<evidence type="ECO:0000256" key="2">
    <source>
        <dbReference type="ARBA" id="ARBA00023180"/>
    </source>
</evidence>
<sequence length="264" mass="29247">MAPLTTLVTLLFLSLAAGVPLGDSYKEESVALEFRNALSTGHVGPTLKQVAKELDLRSWVVKESHEMKAADTINLFCPACNIGFGEIIHLVNNGTDPKNIVDKLIILCRTPGFTESFNFTLPVRLQSQLLWVMEHREGLTGKDMCGMMFGGLGCHTKNPDRVWEVTLPDVEKPPVTDPVLPEPGSPVMKILHLADTHYDPDYLPGSNAVCGEKYFCCRAESGPVVHPEDAAGKWGDYRNCDAPKWLLEKLYEHVNNNYEVQLLA</sequence>
<dbReference type="Proteomes" id="UP000747542">
    <property type="component" value="Unassembled WGS sequence"/>
</dbReference>
<dbReference type="PANTHER" id="PTHR10340:SF34">
    <property type="entry name" value="SPHINGOMYELIN PHOSPHODIESTERASE"/>
    <property type="match status" value="1"/>
</dbReference>
<evidence type="ECO:0000256" key="1">
    <source>
        <dbReference type="ARBA" id="ARBA00022801"/>
    </source>
</evidence>
<dbReference type="SUPFAM" id="SSF56300">
    <property type="entry name" value="Metallo-dependent phosphatases"/>
    <property type="match status" value="1"/>
</dbReference>
<dbReference type="PANTHER" id="PTHR10340">
    <property type="entry name" value="SPHINGOMYELIN PHOSPHODIESTERASE"/>
    <property type="match status" value="1"/>
</dbReference>
<reference evidence="4" key="1">
    <citation type="journal article" date="2021" name="Sci. Adv.">
        <title>The American lobster genome reveals insights on longevity, neural, and immune adaptations.</title>
        <authorList>
            <person name="Polinski J.M."/>
            <person name="Zimin A.V."/>
            <person name="Clark K.F."/>
            <person name="Kohn A.B."/>
            <person name="Sadowski N."/>
            <person name="Timp W."/>
            <person name="Ptitsyn A."/>
            <person name="Khanna P."/>
            <person name="Romanova D.Y."/>
            <person name="Williams P."/>
            <person name="Greenwood S.J."/>
            <person name="Moroz L.L."/>
            <person name="Walt D.R."/>
            <person name="Bodnar A.G."/>
        </authorList>
    </citation>
    <scope>NUCLEOTIDE SEQUENCE</scope>
    <source>
        <strain evidence="4">GMGI-L3</strain>
    </source>
</reference>
<evidence type="ECO:0000313" key="5">
    <source>
        <dbReference type="Proteomes" id="UP000747542"/>
    </source>
</evidence>
<evidence type="ECO:0000313" key="4">
    <source>
        <dbReference type="EMBL" id="KAG7157910.1"/>
    </source>
</evidence>
<comment type="caution">
    <text evidence="4">The sequence shown here is derived from an EMBL/GenBank/DDBJ whole genome shotgun (WGS) entry which is preliminary data.</text>
</comment>
<name>A0A8J5MNM2_HOMAM</name>
<dbReference type="AlphaFoldDB" id="A0A8J5MNM2"/>
<proteinExistence type="predicted"/>
<protein>
    <submittedName>
        <fullName evidence="4">Sphingomyelin phosphodiesterase B-like</fullName>
    </submittedName>
</protein>
<keyword evidence="1" id="KW-0378">Hydrolase</keyword>
<dbReference type="GO" id="GO:0005615">
    <property type="term" value="C:extracellular space"/>
    <property type="evidence" value="ECO:0007669"/>
    <property type="project" value="TreeGrafter"/>
</dbReference>
<organism evidence="4 5">
    <name type="scientific">Homarus americanus</name>
    <name type="common">American lobster</name>
    <dbReference type="NCBI Taxonomy" id="6706"/>
    <lineage>
        <taxon>Eukaryota</taxon>
        <taxon>Metazoa</taxon>
        <taxon>Ecdysozoa</taxon>
        <taxon>Arthropoda</taxon>
        <taxon>Crustacea</taxon>
        <taxon>Multicrustacea</taxon>
        <taxon>Malacostraca</taxon>
        <taxon>Eumalacostraca</taxon>
        <taxon>Eucarida</taxon>
        <taxon>Decapoda</taxon>
        <taxon>Pleocyemata</taxon>
        <taxon>Astacidea</taxon>
        <taxon>Nephropoidea</taxon>
        <taxon>Nephropidae</taxon>
        <taxon>Homarus</taxon>
    </lineage>
</organism>
<dbReference type="EMBL" id="JAHLQT010036095">
    <property type="protein sequence ID" value="KAG7157910.1"/>
    <property type="molecule type" value="Genomic_DNA"/>
</dbReference>
<evidence type="ECO:0000256" key="3">
    <source>
        <dbReference type="SAM" id="SignalP"/>
    </source>
</evidence>
<feature type="signal peptide" evidence="3">
    <location>
        <begin position="1"/>
        <end position="18"/>
    </location>
</feature>
<feature type="chain" id="PRO_5035220664" evidence="3">
    <location>
        <begin position="19"/>
        <end position="264"/>
    </location>
</feature>
<keyword evidence="3" id="KW-0732">Signal</keyword>
<dbReference type="InterPro" id="IPR029052">
    <property type="entry name" value="Metallo-depent_PP-like"/>
</dbReference>
<dbReference type="GO" id="GO:0008081">
    <property type="term" value="F:phosphoric diester hydrolase activity"/>
    <property type="evidence" value="ECO:0007669"/>
    <property type="project" value="TreeGrafter"/>
</dbReference>
<accession>A0A8J5MNM2</accession>
<keyword evidence="5" id="KW-1185">Reference proteome</keyword>
<gene>
    <name evidence="4" type="primary">sgmB-L</name>
    <name evidence="4" type="ORF">Hamer_G019773</name>
</gene>
<keyword evidence="2" id="KW-0325">Glycoprotein</keyword>